<keyword evidence="1" id="KW-1208">Phospholipid metabolism</keyword>
<keyword evidence="1" id="KW-0460">Magnesium</keyword>
<dbReference type="STRING" id="1333998.M2A_0986"/>
<evidence type="ECO:0000259" key="3">
    <source>
        <dbReference type="Pfam" id="PF04608"/>
    </source>
</evidence>
<dbReference type="PANTHER" id="PTHR36305:SF1">
    <property type="entry name" value="PHOSPHATIDYLGLYCEROPHOSPHATASE A"/>
    <property type="match status" value="1"/>
</dbReference>
<comment type="caution">
    <text evidence="4">The sequence shown here is derived from an EMBL/GenBank/DDBJ whole genome shotgun (WGS) entry which is preliminary data.</text>
</comment>
<dbReference type="GO" id="GO:0005886">
    <property type="term" value="C:plasma membrane"/>
    <property type="evidence" value="ECO:0007669"/>
    <property type="project" value="UniProtKB-SubCell"/>
</dbReference>
<keyword evidence="1" id="KW-0595">Phospholipid degradation</keyword>
<dbReference type="Proteomes" id="UP000028702">
    <property type="component" value="Unassembled WGS sequence"/>
</dbReference>
<keyword evidence="1" id="KW-0479">Metal-binding</keyword>
<dbReference type="GO" id="GO:0006655">
    <property type="term" value="P:phosphatidylglycerol biosynthetic process"/>
    <property type="evidence" value="ECO:0007669"/>
    <property type="project" value="UniProtKB-UniPathway"/>
</dbReference>
<dbReference type="GO" id="GO:0009395">
    <property type="term" value="P:phospholipid catabolic process"/>
    <property type="evidence" value="ECO:0007669"/>
    <property type="project" value="UniProtKB-KW"/>
</dbReference>
<dbReference type="GO" id="GO:0008962">
    <property type="term" value="F:phosphatidylglycerophosphatase activity"/>
    <property type="evidence" value="ECO:0007669"/>
    <property type="project" value="UniProtKB-EC"/>
</dbReference>
<comment type="cofactor">
    <cofactor evidence="1">
        <name>Mg(2+)</name>
        <dbReference type="ChEBI" id="CHEBI:18420"/>
    </cofactor>
</comment>
<comment type="function">
    <text evidence="1">Lipid phosphatase which dephosphorylates phosphatidylglycerophosphate (PGP) to phosphatidylglycerol (PG).</text>
</comment>
<dbReference type="EMBL" id="BBIO01000004">
    <property type="protein sequence ID" value="GAK44487.1"/>
    <property type="molecule type" value="Genomic_DNA"/>
</dbReference>
<dbReference type="InterPro" id="IPR036681">
    <property type="entry name" value="PgpA-like_sf"/>
</dbReference>
<dbReference type="PIRSF" id="PIRSF006162">
    <property type="entry name" value="PgpA"/>
    <property type="match status" value="1"/>
</dbReference>
<dbReference type="InterPro" id="IPR026037">
    <property type="entry name" value="PgpA"/>
</dbReference>
<sequence length="153" mass="16243">MRKQIAFLLATWFGAGLSPAAPGTMGSIAALFFALPVYWLELSPLLLLGAAALLLPIGIWASGIYANETGADDPGAVVIDEVAGQWMVLALAPLTPLGWLAAFALFRFFDILKPWPVSWADRTLDGGTGIMMDDILAGLYGMAAMALATHFLF</sequence>
<evidence type="ECO:0000313" key="5">
    <source>
        <dbReference type="Proteomes" id="UP000028702"/>
    </source>
</evidence>
<keyword evidence="1" id="KW-0997">Cell inner membrane</keyword>
<gene>
    <name evidence="4" type="ORF">M2A_0986</name>
</gene>
<keyword evidence="1 2" id="KW-0812">Transmembrane</keyword>
<feature type="transmembrane region" description="Helical" evidence="2">
    <location>
        <begin position="86"/>
        <end position="109"/>
    </location>
</feature>
<dbReference type="InterPro" id="IPR007686">
    <property type="entry name" value="YutG/PgpA"/>
</dbReference>
<keyword evidence="1" id="KW-0378">Hydrolase</keyword>
<name>A0A081B8W9_9HYPH</name>
<proteinExistence type="predicted"/>
<dbReference type="EC" id="3.1.3.27" evidence="1"/>
<feature type="domain" description="YutG/PgpA" evidence="3">
    <location>
        <begin position="9"/>
        <end position="148"/>
    </location>
</feature>
<evidence type="ECO:0000256" key="2">
    <source>
        <dbReference type="SAM" id="Phobius"/>
    </source>
</evidence>
<protein>
    <recommendedName>
        <fullName evidence="1">Phosphatidylglycerophosphatase A</fullName>
        <ecNumber evidence="1">3.1.3.27</ecNumber>
    </recommendedName>
    <alternativeName>
        <fullName evidence="1">Phosphatidylglycerolphosphate phosphatase A</fullName>
    </alternativeName>
</protein>
<keyword evidence="1" id="KW-0442">Lipid degradation</keyword>
<organism evidence="4 5">
    <name type="scientific">Tepidicaulis marinus</name>
    <dbReference type="NCBI Taxonomy" id="1333998"/>
    <lineage>
        <taxon>Bacteria</taxon>
        <taxon>Pseudomonadati</taxon>
        <taxon>Pseudomonadota</taxon>
        <taxon>Alphaproteobacteria</taxon>
        <taxon>Hyphomicrobiales</taxon>
        <taxon>Parvibaculaceae</taxon>
        <taxon>Tepidicaulis</taxon>
    </lineage>
</organism>
<dbReference type="PANTHER" id="PTHR36305">
    <property type="entry name" value="PHOSPHATIDYLGLYCEROPHOSPHATASE A"/>
    <property type="match status" value="1"/>
</dbReference>
<evidence type="ECO:0000313" key="4">
    <source>
        <dbReference type="EMBL" id="GAK44487.1"/>
    </source>
</evidence>
<feature type="transmembrane region" description="Helical" evidence="2">
    <location>
        <begin position="44"/>
        <end position="65"/>
    </location>
</feature>
<accession>A0A081B8W9</accession>
<comment type="catalytic activity">
    <reaction evidence="1">
        <text>a 1,2-diacyl-sn-glycero-3-phospho-(1'-sn-glycero-3'-phosphate) + H2O = a 1,2-diacyl-sn-glycero-3-phospho-(1'-sn-glycerol) + phosphate</text>
        <dbReference type="Rhea" id="RHEA:33751"/>
        <dbReference type="ChEBI" id="CHEBI:15377"/>
        <dbReference type="ChEBI" id="CHEBI:43474"/>
        <dbReference type="ChEBI" id="CHEBI:60110"/>
        <dbReference type="ChEBI" id="CHEBI:64716"/>
        <dbReference type="EC" id="3.1.3.27"/>
    </reaction>
</comment>
<reference evidence="4 5" key="1">
    <citation type="submission" date="2014-07" db="EMBL/GenBank/DDBJ databases">
        <title>Tepidicaulis marinum gen. nov., sp. nov., a novel marine bacterium denitrifying nitrate to nitrous oxide strictly under microaerobic conditions.</title>
        <authorList>
            <person name="Takeuchi M."/>
            <person name="Yamagishi T."/>
            <person name="Kamagata Y."/>
            <person name="Oshima K."/>
            <person name="Hattori M."/>
            <person name="Katayama T."/>
            <person name="Hanada S."/>
            <person name="Tamaki H."/>
            <person name="Marumo K."/>
            <person name="Maeda H."/>
            <person name="Nedachi M."/>
            <person name="Iwasaki W."/>
            <person name="Suwa Y."/>
            <person name="Sakata S."/>
        </authorList>
    </citation>
    <scope>NUCLEOTIDE SEQUENCE [LARGE SCALE GENOMIC DNA]</scope>
    <source>
        <strain evidence="4 5">MA2</strain>
    </source>
</reference>
<keyword evidence="2" id="KW-1133">Transmembrane helix</keyword>
<comment type="subcellular location">
    <subcellularLocation>
        <location evidence="1">Cell inner membrane</location>
        <topology evidence="1">Multi-pass membrane protein</topology>
    </subcellularLocation>
</comment>
<dbReference type="Pfam" id="PF04608">
    <property type="entry name" value="PgpA"/>
    <property type="match status" value="1"/>
</dbReference>
<dbReference type="eggNOG" id="COG1267">
    <property type="taxonomic scope" value="Bacteria"/>
</dbReference>
<keyword evidence="1 2" id="KW-0472">Membrane</keyword>
<dbReference type="RefSeq" id="WP_045443878.1">
    <property type="nucleotide sequence ID" value="NZ_BBIO01000004.1"/>
</dbReference>
<dbReference type="SUPFAM" id="SSF101307">
    <property type="entry name" value="YutG-like"/>
    <property type="match status" value="1"/>
</dbReference>
<dbReference type="AlphaFoldDB" id="A0A081B8W9"/>
<evidence type="ECO:0000256" key="1">
    <source>
        <dbReference type="PIRNR" id="PIRNR006162"/>
    </source>
</evidence>
<dbReference type="CDD" id="cd06971">
    <property type="entry name" value="PgpA"/>
    <property type="match status" value="1"/>
</dbReference>
<keyword evidence="1" id="KW-0443">Lipid metabolism</keyword>
<keyword evidence="1" id="KW-1003">Cell membrane</keyword>
<keyword evidence="5" id="KW-1185">Reference proteome</keyword>
<feature type="transmembrane region" description="Helical" evidence="2">
    <location>
        <begin position="129"/>
        <end position="152"/>
    </location>
</feature>
<comment type="pathway">
    <text evidence="1">Phospholipid metabolism; phosphatidylglycerol biosynthesis; phosphatidylglycerol from CDP-diacylglycerol: step 2/2.</text>
</comment>
<dbReference type="UniPathway" id="UPA00084">
    <property type="reaction ID" value="UER00504"/>
</dbReference>
<dbReference type="GO" id="GO:0046872">
    <property type="term" value="F:metal ion binding"/>
    <property type="evidence" value="ECO:0007669"/>
    <property type="project" value="UniProtKB-KW"/>
</dbReference>